<dbReference type="GO" id="GO:0036064">
    <property type="term" value="C:ciliary basal body"/>
    <property type="evidence" value="ECO:0007669"/>
    <property type="project" value="TreeGrafter"/>
</dbReference>
<dbReference type="GO" id="GO:0044782">
    <property type="term" value="P:cilium organization"/>
    <property type="evidence" value="ECO:0007669"/>
    <property type="project" value="TreeGrafter"/>
</dbReference>
<dbReference type="SUPFAM" id="SSF52047">
    <property type="entry name" value="RNI-like"/>
    <property type="match status" value="1"/>
</dbReference>
<dbReference type="InterPro" id="IPR032675">
    <property type="entry name" value="LRR_dom_sf"/>
</dbReference>
<name>A0A182PNG7_9DIPT</name>
<dbReference type="VEuPathDB" id="VectorBase:AEPI008494"/>
<evidence type="ECO:0000256" key="2">
    <source>
        <dbReference type="SAM" id="MobiDB-lite"/>
    </source>
</evidence>
<feature type="coiled-coil region" evidence="1">
    <location>
        <begin position="362"/>
        <end position="410"/>
    </location>
</feature>
<dbReference type="InterPro" id="IPR006553">
    <property type="entry name" value="Leu-rich_rpt_Cys-con_subtyp"/>
</dbReference>
<dbReference type="Proteomes" id="UP000075885">
    <property type="component" value="Unassembled WGS sequence"/>
</dbReference>
<evidence type="ECO:0000256" key="1">
    <source>
        <dbReference type="SAM" id="Coils"/>
    </source>
</evidence>
<dbReference type="Pfam" id="PF13516">
    <property type="entry name" value="LRR_6"/>
    <property type="match status" value="2"/>
</dbReference>
<reference evidence="3" key="2">
    <citation type="submission" date="2020-05" db="UniProtKB">
        <authorList>
            <consortium name="EnsemblMetazoa"/>
        </authorList>
    </citation>
    <scope>IDENTIFICATION</scope>
    <source>
        <strain evidence="3">Epiroticus2</strain>
    </source>
</reference>
<keyword evidence="1" id="KW-0175">Coiled coil</keyword>
<dbReference type="InterPro" id="IPR026212">
    <property type="entry name" value="Cep78"/>
</dbReference>
<sequence>MSSNTNSSNAKATGRNERRNRHRGKDFLHRYLALCRSKNFHPLPEIVKTNKKSQPFLDVYGDRFKCYDWQLITDALREDNSLKHMALRLRKTYTEGPNGIVPESLLEGNGTEKLPLLDKRSYKQLVETLATFLRTNSVVEHFTIEGFPMAGVRLCTLVTGLAQNSSLRELNLARCSIGDEGCKALCAEIKFLPQLQLLNLSACQLTVKGCQAVADVIKFQKMQRYATSWEQSLRYGDIKEDKLMGLRYLYLSHNPAIGDYGLLELTDVLKDDAWVRQVHVCNCGLTDVAAQFLTECLHLNASIEKFDIRENVKISNEACREILVQLGANVEDESSDSASSTKQNPKTFAGLKERCEHLALQLDSERTRNAQLEAMVEQLQRQIGDYGVQMSELQHELSALVKSRNELLENLLKMETRASKKKGSTGSSLRRSHSEAMKLPMNHEDMDTHRVGASKSECVVKPDAGKEQSLAFAGRIIERSIGDCGDGDAEKPVDGVSEKF</sequence>
<dbReference type="SMART" id="SM00367">
    <property type="entry name" value="LRR_CC"/>
    <property type="match status" value="3"/>
</dbReference>
<dbReference type="PANTHER" id="PTHR24110:SF3">
    <property type="entry name" value="CENTROSOMAL PROTEIN OF 78 KDA"/>
    <property type="match status" value="1"/>
</dbReference>
<dbReference type="EnsemblMetazoa" id="AEPI008494-RA">
    <property type="protein sequence ID" value="AEPI008494-PA"/>
    <property type="gene ID" value="AEPI008494"/>
</dbReference>
<dbReference type="PRINTS" id="PR02062">
    <property type="entry name" value="CENTROSOME78"/>
</dbReference>
<dbReference type="GO" id="GO:0005813">
    <property type="term" value="C:centrosome"/>
    <property type="evidence" value="ECO:0007669"/>
    <property type="project" value="TreeGrafter"/>
</dbReference>
<reference evidence="4" key="1">
    <citation type="submission" date="2013-03" db="EMBL/GenBank/DDBJ databases">
        <title>The Genome Sequence of Anopheles epiroticus epiroticus2.</title>
        <authorList>
            <consortium name="The Broad Institute Genomics Platform"/>
            <person name="Neafsey D.E."/>
            <person name="Howell P."/>
            <person name="Walker B."/>
            <person name="Young S.K."/>
            <person name="Zeng Q."/>
            <person name="Gargeya S."/>
            <person name="Fitzgerald M."/>
            <person name="Haas B."/>
            <person name="Abouelleil A."/>
            <person name="Allen A.W."/>
            <person name="Alvarado L."/>
            <person name="Arachchi H.M."/>
            <person name="Berlin A.M."/>
            <person name="Chapman S.B."/>
            <person name="Gainer-Dewar J."/>
            <person name="Goldberg J."/>
            <person name="Griggs A."/>
            <person name="Gujja S."/>
            <person name="Hansen M."/>
            <person name="Howarth C."/>
            <person name="Imamovic A."/>
            <person name="Ireland A."/>
            <person name="Larimer J."/>
            <person name="McCowan C."/>
            <person name="Murphy C."/>
            <person name="Pearson M."/>
            <person name="Poon T.W."/>
            <person name="Priest M."/>
            <person name="Roberts A."/>
            <person name="Saif S."/>
            <person name="Shea T."/>
            <person name="Sisk P."/>
            <person name="Sykes S."/>
            <person name="Wortman J."/>
            <person name="Nusbaum C."/>
            <person name="Birren B."/>
        </authorList>
    </citation>
    <scope>NUCLEOTIDE SEQUENCE [LARGE SCALE GENOMIC DNA]</scope>
    <source>
        <strain evidence="4">Epiroticus2</strain>
    </source>
</reference>
<dbReference type="Gene3D" id="3.80.10.10">
    <property type="entry name" value="Ribonuclease Inhibitor"/>
    <property type="match status" value="2"/>
</dbReference>
<keyword evidence="4" id="KW-1185">Reference proteome</keyword>
<dbReference type="AlphaFoldDB" id="A0A182PNG7"/>
<evidence type="ECO:0000313" key="4">
    <source>
        <dbReference type="Proteomes" id="UP000075885"/>
    </source>
</evidence>
<dbReference type="SMART" id="SM00368">
    <property type="entry name" value="LRR_RI"/>
    <property type="match status" value="4"/>
</dbReference>
<dbReference type="STRING" id="199890.A0A182PNG7"/>
<feature type="region of interest" description="Disordered" evidence="2">
    <location>
        <begin position="1"/>
        <end position="22"/>
    </location>
</feature>
<dbReference type="InterPro" id="IPR001611">
    <property type="entry name" value="Leu-rich_rpt"/>
</dbReference>
<proteinExistence type="predicted"/>
<protein>
    <recommendedName>
        <fullName evidence="5">Centrosomal protein of 78 kDa</fullName>
    </recommendedName>
</protein>
<evidence type="ECO:0008006" key="5">
    <source>
        <dbReference type="Google" id="ProtNLM"/>
    </source>
</evidence>
<dbReference type="PANTHER" id="PTHR24110">
    <property type="entry name" value="CENTROSOMAL PROTEIN OF 78 KDA"/>
    <property type="match status" value="1"/>
</dbReference>
<organism evidence="3 4">
    <name type="scientific">Anopheles epiroticus</name>
    <dbReference type="NCBI Taxonomy" id="199890"/>
    <lineage>
        <taxon>Eukaryota</taxon>
        <taxon>Metazoa</taxon>
        <taxon>Ecdysozoa</taxon>
        <taxon>Arthropoda</taxon>
        <taxon>Hexapoda</taxon>
        <taxon>Insecta</taxon>
        <taxon>Pterygota</taxon>
        <taxon>Neoptera</taxon>
        <taxon>Endopterygota</taxon>
        <taxon>Diptera</taxon>
        <taxon>Nematocera</taxon>
        <taxon>Culicoidea</taxon>
        <taxon>Culicidae</taxon>
        <taxon>Anophelinae</taxon>
        <taxon>Anopheles</taxon>
    </lineage>
</organism>
<evidence type="ECO:0000313" key="3">
    <source>
        <dbReference type="EnsemblMetazoa" id="AEPI008494-PA"/>
    </source>
</evidence>
<accession>A0A182PNG7</accession>